<evidence type="ECO:0000313" key="1">
    <source>
        <dbReference type="EMBL" id="KAJ2890819.1"/>
    </source>
</evidence>
<keyword evidence="2" id="KW-1185">Reference proteome</keyword>
<proteinExistence type="predicted"/>
<accession>A0ACC1M0E2</accession>
<sequence>MAPKLCEVEIVGGSAYIDDQHTTDLFEELVAQLFALSPRAVYRYHKDTVPLDLRLLPAVVNLVHIDFTSDCVDSVARLARQCASTLQSLTVNGCNGRAGVGGVSEFIRDNAGGYVEYPCLRSLRLNISLDARDAERPSFPGAVPFPSLRLLFMTSDYPFGDDVVFRKNADSLEYLEIGLDPGMTALLNECKVFSRTSHPKLRFVKTRIACEGVPYSLAEYVGAALDI</sequence>
<feature type="non-terminal residue" evidence="1">
    <location>
        <position position="227"/>
    </location>
</feature>
<evidence type="ECO:0000313" key="2">
    <source>
        <dbReference type="Proteomes" id="UP001139981"/>
    </source>
</evidence>
<name>A0ACC1M0E2_9FUNG</name>
<organism evidence="1 2">
    <name type="scientific">Coemansia aciculifera</name>
    <dbReference type="NCBI Taxonomy" id="417176"/>
    <lineage>
        <taxon>Eukaryota</taxon>
        <taxon>Fungi</taxon>
        <taxon>Fungi incertae sedis</taxon>
        <taxon>Zoopagomycota</taxon>
        <taxon>Kickxellomycotina</taxon>
        <taxon>Kickxellomycetes</taxon>
        <taxon>Kickxellales</taxon>
        <taxon>Kickxellaceae</taxon>
        <taxon>Coemansia</taxon>
    </lineage>
</organism>
<comment type="caution">
    <text evidence="1">The sequence shown here is derived from an EMBL/GenBank/DDBJ whole genome shotgun (WGS) entry which is preliminary data.</text>
</comment>
<protein>
    <submittedName>
        <fullName evidence="1">Uncharacterized protein</fullName>
    </submittedName>
</protein>
<reference evidence="1" key="1">
    <citation type="submission" date="2022-07" db="EMBL/GenBank/DDBJ databases">
        <title>Phylogenomic reconstructions and comparative analyses of Kickxellomycotina fungi.</title>
        <authorList>
            <person name="Reynolds N.K."/>
            <person name="Stajich J.E."/>
            <person name="Barry K."/>
            <person name="Grigoriev I.V."/>
            <person name="Crous P."/>
            <person name="Smith M.E."/>
        </authorList>
    </citation>
    <scope>NUCLEOTIDE SEQUENCE</scope>
    <source>
        <strain evidence="1">CBS 190363</strain>
    </source>
</reference>
<dbReference type="Proteomes" id="UP001139981">
    <property type="component" value="Unassembled WGS sequence"/>
</dbReference>
<gene>
    <name evidence="1" type="ORF">IWW38_003926</name>
</gene>
<dbReference type="EMBL" id="JANBVB010001201">
    <property type="protein sequence ID" value="KAJ2890819.1"/>
    <property type="molecule type" value="Genomic_DNA"/>
</dbReference>